<dbReference type="Proteomes" id="UP000587477">
    <property type="component" value="Chromosome"/>
</dbReference>
<protein>
    <submittedName>
        <fullName evidence="1">Uncharacterized protein</fullName>
    </submittedName>
</protein>
<evidence type="ECO:0000313" key="2">
    <source>
        <dbReference type="Proteomes" id="UP000587477"/>
    </source>
</evidence>
<reference evidence="2" key="1">
    <citation type="submission" date="2020-10" db="EMBL/GenBank/DDBJ databases">
        <title>Complete genome sequence of Bacillus velezensis NST6.</title>
        <authorList>
            <person name="Choi J."/>
        </authorList>
    </citation>
    <scope>NUCLEOTIDE SEQUENCE [LARGE SCALE GENOMIC DNA]</scope>
    <source>
        <strain evidence="2">NST6</strain>
    </source>
</reference>
<dbReference type="KEGG" id="bmp:NG74_03564"/>
<organism evidence="1 2">
    <name type="scientific">Bacillus velezensis</name>
    <dbReference type="NCBI Taxonomy" id="492670"/>
    <lineage>
        <taxon>Bacteria</taxon>
        <taxon>Bacillati</taxon>
        <taxon>Bacillota</taxon>
        <taxon>Bacilli</taxon>
        <taxon>Bacillales</taxon>
        <taxon>Bacillaceae</taxon>
        <taxon>Bacillus</taxon>
        <taxon>Bacillus amyloliquefaciens group</taxon>
    </lineage>
</organism>
<gene>
    <name evidence="1" type="ORF">BACVE_002125</name>
</gene>
<evidence type="ECO:0000313" key="1">
    <source>
        <dbReference type="EMBL" id="QOY27114.1"/>
    </source>
</evidence>
<proteinExistence type="predicted"/>
<dbReference type="RefSeq" id="WP_007407587.1">
    <property type="nucleotide sequence ID" value="NZ_AP018402.1"/>
</dbReference>
<dbReference type="EMBL" id="CP063687">
    <property type="protein sequence ID" value="QOY27114.1"/>
    <property type="molecule type" value="Genomic_DNA"/>
</dbReference>
<sequence length="54" mass="5850">MLKGAGIILVLAAVVFVLMGIFLKLAAFIFVSILAIIAAVILFTILSRHHRNET</sequence>
<dbReference type="AlphaFoldDB" id="A0A235BGL6"/>
<accession>A0A235BGL6</accession>
<dbReference type="GeneID" id="93082965"/>
<name>A0A235BGL6_BACVE</name>